<reference evidence="2 3" key="1">
    <citation type="submission" date="2007-01" db="EMBL/GenBank/DDBJ databases">
        <authorList>
            <person name="DeShazer D."/>
            <person name="Woods D.E."/>
            <person name="Nierman W.C."/>
        </authorList>
    </citation>
    <scope>NUCLEOTIDE SEQUENCE [LARGE SCALE GENOMIC DNA]</scope>
    <source>
        <strain evidence="2 3">NCTC 10229</strain>
    </source>
</reference>
<dbReference type="EMBL" id="CP000545">
    <property type="protein sequence ID" value="ABN00466.1"/>
    <property type="molecule type" value="Genomic_DNA"/>
</dbReference>
<feature type="region of interest" description="Disordered" evidence="1">
    <location>
        <begin position="1"/>
        <end position="38"/>
    </location>
</feature>
<proteinExistence type="predicted"/>
<dbReference type="KEGG" id="bml:BMA10229_0407"/>
<evidence type="ECO:0000313" key="3">
    <source>
        <dbReference type="Proteomes" id="UP000002283"/>
    </source>
</evidence>
<dbReference type="Proteomes" id="UP000002283">
    <property type="component" value="Chromosome II"/>
</dbReference>
<sequence length="38" mass="4390">MSPKRDGRPAMRAPRALEHRARRTAESEATERRGRTEV</sequence>
<evidence type="ECO:0000256" key="1">
    <source>
        <dbReference type="SAM" id="MobiDB-lite"/>
    </source>
</evidence>
<protein>
    <submittedName>
        <fullName evidence="2">Uncharacterized protein</fullName>
    </submittedName>
</protein>
<dbReference type="HOGENOM" id="CLU_3325532_0_0_4"/>
<name>A2RX12_BURM9</name>
<evidence type="ECO:0000313" key="2">
    <source>
        <dbReference type="EMBL" id="ABN00466.1"/>
    </source>
</evidence>
<gene>
    <name evidence="2" type="ordered locus">BMA10229_0407</name>
</gene>
<accession>A2RX12</accession>
<dbReference type="AlphaFoldDB" id="A2RX12"/>
<organism evidence="2 3">
    <name type="scientific">Burkholderia mallei (strain NCTC 10229)</name>
    <dbReference type="NCBI Taxonomy" id="412022"/>
    <lineage>
        <taxon>Bacteria</taxon>
        <taxon>Pseudomonadati</taxon>
        <taxon>Pseudomonadota</taxon>
        <taxon>Betaproteobacteria</taxon>
        <taxon>Burkholderiales</taxon>
        <taxon>Burkholderiaceae</taxon>
        <taxon>Burkholderia</taxon>
        <taxon>pseudomallei group</taxon>
    </lineage>
</organism>